<dbReference type="Proteomes" id="UP000070513">
    <property type="component" value="Unassembled WGS sequence"/>
</dbReference>
<dbReference type="EMBL" id="LPUR01000001">
    <property type="protein sequence ID" value="KXH84982.1"/>
    <property type="molecule type" value="Genomic_DNA"/>
</dbReference>
<evidence type="ECO:0000313" key="2">
    <source>
        <dbReference type="EMBL" id="KXH84982.1"/>
    </source>
</evidence>
<gene>
    <name evidence="2" type="ORF">AU378_04290</name>
</gene>
<sequence length="84" mass="9691">MERSAEYRCNFTIQKKKSNKILNMIALITKFFLLMLDLISGLFCTAVPNQHERLLLKKSDSVLIRTSEKQTFHQKNSESSASIL</sequence>
<keyword evidence="1" id="KW-1133">Transmembrane helix</keyword>
<dbReference type="AlphaFoldDB" id="A0A135WJM7"/>
<comment type="caution">
    <text evidence="2">The sequence shown here is derived from an EMBL/GenBank/DDBJ whole genome shotgun (WGS) entry which is preliminary data.</text>
</comment>
<keyword evidence="1" id="KW-0472">Membrane</keyword>
<protein>
    <submittedName>
        <fullName evidence="2">Uncharacterized protein</fullName>
    </submittedName>
</protein>
<reference evidence="3" key="1">
    <citation type="submission" date="2015-12" db="EMBL/GenBank/DDBJ databases">
        <title>Genome sequence of a biocontrol rhizobacterium Chryseobacterium kwangjuense strain KJ1R5 isolated from pepper (Capsicum annuum L.).</title>
        <authorList>
            <person name="Jeong J.-J."/>
            <person name="Park H."/>
            <person name="Mannaa M."/>
            <person name="Sang M.K."/>
            <person name="Choi I.-G."/>
            <person name="Kim K.D."/>
        </authorList>
    </citation>
    <scope>NUCLEOTIDE SEQUENCE [LARGE SCALE GENOMIC DNA]</scope>
    <source>
        <strain evidence="3">KJ1R5</strain>
    </source>
</reference>
<accession>A0A135WJM7</accession>
<keyword evidence="1" id="KW-0812">Transmembrane</keyword>
<reference evidence="2 3" key="2">
    <citation type="journal article" date="2016" name="Genome Announc.">
        <title>Draft Genome Sequence of a Biocontrol Rhizobacterium, Chryseobacterium kwangjuense Strain KJ1R5, Isolated from Pepper (Capsicum annuum).</title>
        <authorList>
            <person name="Jeong J.J."/>
            <person name="Park H."/>
            <person name="Park B.H."/>
            <person name="Mannaa M."/>
            <person name="Sang M.K."/>
            <person name="Choi I.G."/>
            <person name="Kim K.D."/>
        </authorList>
    </citation>
    <scope>NUCLEOTIDE SEQUENCE [LARGE SCALE GENOMIC DNA]</scope>
    <source>
        <strain evidence="2 3">KJ1R5</strain>
    </source>
</reference>
<evidence type="ECO:0000313" key="3">
    <source>
        <dbReference type="Proteomes" id="UP000070513"/>
    </source>
</evidence>
<name>A0A135WJM7_9FLAO</name>
<evidence type="ECO:0000256" key="1">
    <source>
        <dbReference type="SAM" id="Phobius"/>
    </source>
</evidence>
<feature type="transmembrane region" description="Helical" evidence="1">
    <location>
        <begin position="21"/>
        <end position="43"/>
    </location>
</feature>
<proteinExistence type="predicted"/>
<organism evidence="2 3">
    <name type="scientific">Chryseobacterium kwangjuense</name>
    <dbReference type="NCBI Taxonomy" id="267125"/>
    <lineage>
        <taxon>Bacteria</taxon>
        <taxon>Pseudomonadati</taxon>
        <taxon>Bacteroidota</taxon>
        <taxon>Flavobacteriia</taxon>
        <taxon>Flavobacteriales</taxon>
        <taxon>Weeksellaceae</taxon>
        <taxon>Chryseobacterium group</taxon>
        <taxon>Chryseobacterium</taxon>
    </lineage>
</organism>